<dbReference type="RefSeq" id="WP_090322275.1">
    <property type="nucleotide sequence ID" value="NZ_FNOE01000040.1"/>
</dbReference>
<dbReference type="InterPro" id="IPR027417">
    <property type="entry name" value="P-loop_NTPase"/>
</dbReference>
<dbReference type="Proteomes" id="UP000198814">
    <property type="component" value="Unassembled WGS sequence"/>
</dbReference>
<proteinExistence type="predicted"/>
<name>A0A1H8UJ74_9PROT</name>
<evidence type="ECO:0000313" key="1">
    <source>
        <dbReference type="EMBL" id="SEP03067.1"/>
    </source>
</evidence>
<reference evidence="2" key="1">
    <citation type="submission" date="2016-10" db="EMBL/GenBank/DDBJ databases">
        <authorList>
            <person name="Varghese N."/>
            <person name="Submissions S."/>
        </authorList>
    </citation>
    <scope>NUCLEOTIDE SEQUENCE [LARGE SCALE GENOMIC DNA]</scope>
    <source>
        <strain evidence="2">Nm76</strain>
    </source>
</reference>
<keyword evidence="2" id="KW-1185">Reference proteome</keyword>
<dbReference type="SUPFAM" id="SSF52540">
    <property type="entry name" value="P-loop containing nucleoside triphosphate hydrolases"/>
    <property type="match status" value="1"/>
</dbReference>
<gene>
    <name evidence="1" type="ORF">SAMN05216333_13612</name>
</gene>
<dbReference type="STRING" id="42354.SAMN05216333_13612"/>
<dbReference type="OrthoDB" id="336284at2"/>
<organism evidence="1 2">
    <name type="scientific">Nitrosomonas oligotropha</name>
    <dbReference type="NCBI Taxonomy" id="42354"/>
    <lineage>
        <taxon>Bacteria</taxon>
        <taxon>Pseudomonadati</taxon>
        <taxon>Pseudomonadota</taxon>
        <taxon>Betaproteobacteria</taxon>
        <taxon>Nitrosomonadales</taxon>
        <taxon>Nitrosomonadaceae</taxon>
        <taxon>Nitrosomonas</taxon>
    </lineage>
</organism>
<accession>A0A1H8UJ74</accession>
<dbReference type="EMBL" id="FODO01000036">
    <property type="protein sequence ID" value="SEP03067.1"/>
    <property type="molecule type" value="Genomic_DNA"/>
</dbReference>
<evidence type="ECO:0000313" key="2">
    <source>
        <dbReference type="Proteomes" id="UP000198814"/>
    </source>
</evidence>
<protein>
    <submittedName>
        <fullName evidence="1">Uncharacterized protein</fullName>
    </submittedName>
</protein>
<sequence>MTDKFIELHRTFRDLPKEANESDDTDFSQWLPNDKRLRWPDLIQERRLVILSEAGSGKTTEIRNIAHSLRNQGKSAFFLRLEHVADDFEDSFEEGTYEEFVAWLTSNNEGWLFLDSVDEARLRNPSDFELAIRKLSRKISPAKDRAHIVITGRTTAWRPKTDLNYCNDCFPYAPAATSKHDPKANIVESEEAIKPDGSVLTETIPKKENDSFFRIVALHDLASDQIEVFVKARGIADSKAFLDAVERADAWSFTARPQDLEELTGFWLDHNQIGSRLEIMQNSIERRLTERDPDRADARPLSTERARQGTRLLAAAATLTRESAIKVPDGSANSKGIDVRSVLPDWNSKDQSTLLPLPIFDEAIYGTVRFHHRSVREYLAAEWFRGLLKRETSRRNIEALFFRNQYGLDIVAPTLRPILPWLILWDEKIGGRVRKLAPEILFEGGDPSRLPVAVRRSVLHDVCKQMASNTTGRTMRDEAAVQRFAGPDLTDDVLALLREYADNDDLKAFLLRMIWIGQLEGARQEVMEVALNPQAERYVRIVAFRAIKAIGSKEDQEHVCQNFLAEAPKLNREWFAELVEGRKPTEQALTWLLAGLEKLQPVENYYGDNLLHNLTAFVEEADIELLPKIIESFNKLLDLPPVIEQWFCEISEQFQWLIAPACKAVERLISIRHPASLKPHALEILYKLPSVREYEINRSSDFKAEFSKLITAWKKLNSALFWFEVRKSRNARDKRNGERLTEFYQVPFRPFWRFEESDFESITEEISNRTFLDDRLVALSLSFDLYKKAGRPAVWRRQLKKLVADSEELSVRLSSYLNPPAQDLIYRRIKQQKSKWNRQHKTYQKQQEKNLADWKEYFNEKLNEASAALRESPGILTNALLYLFDQTRKTKNSTNRRTDYNWRVLIPEYGEKVARYYRDGTVCFWRHYKPKLRSEGAPFNETTYGVIIGLIGLEIEAHETEDWSKHLNPDEVELVCRYASFELNGFPVWFPRFFETYPQLVSDFLMQEIRYELSIETPEAETHYIISDLSWAGQWAWDQIAPELYDLLNGMEPKNLANLDKLLKIIQDSGLTDNQIEALASQKCRILTEWDHVARWFAVWMSVTPDEAMSAFITRIGSISDPEQQTLFAMIFVTQLLGGRRTDGSAVLQTFKTPQHLKSLYLLMHKYIRREDDIDRAGKGVYSPGLRDDAQDARSNLFKLLNQIPGKESFLALMEISEAHPDEKSRQWAMLQAKTKAEQDGDIETWLPVQVKEFNEQLERIPSNHKELYELAVLRLEDLKHDLEHGDSSIASTLQKITLETEMRKFIGRELREKAFGRYSIQQEEELADAKRIDLRFQGMSFDGPVPVELKLADNWSGPKLFERLENQLCGDYLRDDRSNRGIFVLVCRGEQHHWEIHDSGRLDFIGLVEALQKHWQHISPEFPEVDDITVIGIDLTKRSC</sequence>
<dbReference type="Gene3D" id="3.40.50.300">
    <property type="entry name" value="P-loop containing nucleotide triphosphate hydrolases"/>
    <property type="match status" value="1"/>
</dbReference>